<dbReference type="OrthoDB" id="9801308at2"/>
<proteinExistence type="predicted"/>
<keyword evidence="2" id="KW-0238">DNA-binding</keyword>
<dbReference type="InterPro" id="IPR009057">
    <property type="entry name" value="Homeodomain-like_sf"/>
</dbReference>
<reference evidence="5 6" key="1">
    <citation type="submission" date="2019-05" db="EMBL/GenBank/DDBJ databases">
        <title>We sequenced the genome of Paenibacillus hemerocallicola KCTC 33185 for further insight into its adaptation and study the phylogeny of Paenibacillus.</title>
        <authorList>
            <person name="Narsing Rao M.P."/>
        </authorList>
    </citation>
    <scope>NUCLEOTIDE SEQUENCE [LARGE SCALE GENOMIC DNA]</scope>
    <source>
        <strain evidence="5 6">KCTC 33185</strain>
    </source>
</reference>
<dbReference type="Pfam" id="PF12833">
    <property type="entry name" value="HTH_18"/>
    <property type="match status" value="1"/>
</dbReference>
<dbReference type="GO" id="GO:0003700">
    <property type="term" value="F:DNA-binding transcription factor activity"/>
    <property type="evidence" value="ECO:0007669"/>
    <property type="project" value="InterPro"/>
</dbReference>
<comment type="caution">
    <text evidence="5">The sequence shown here is derived from an EMBL/GenBank/DDBJ whole genome shotgun (WGS) entry which is preliminary data.</text>
</comment>
<evidence type="ECO:0000259" key="4">
    <source>
        <dbReference type="PROSITE" id="PS01124"/>
    </source>
</evidence>
<name>A0A5C4TBK6_9BACL</name>
<dbReference type="PANTHER" id="PTHR43280">
    <property type="entry name" value="ARAC-FAMILY TRANSCRIPTIONAL REGULATOR"/>
    <property type="match status" value="1"/>
</dbReference>
<dbReference type="SUPFAM" id="SSF46689">
    <property type="entry name" value="Homeodomain-like"/>
    <property type="match status" value="1"/>
</dbReference>
<dbReference type="RefSeq" id="WP_139602521.1">
    <property type="nucleotide sequence ID" value="NZ_VDCQ01000014.1"/>
</dbReference>
<accession>A0A5C4TBK6</accession>
<dbReference type="Gene3D" id="1.10.10.60">
    <property type="entry name" value="Homeodomain-like"/>
    <property type="match status" value="1"/>
</dbReference>
<dbReference type="InterPro" id="IPR018060">
    <property type="entry name" value="HTH_AraC"/>
</dbReference>
<protein>
    <submittedName>
        <fullName evidence="5">AraC family transcriptional regulator</fullName>
    </submittedName>
</protein>
<evidence type="ECO:0000313" key="5">
    <source>
        <dbReference type="EMBL" id="TNJ65980.1"/>
    </source>
</evidence>
<dbReference type="AlphaFoldDB" id="A0A5C4TBK6"/>
<evidence type="ECO:0000313" key="6">
    <source>
        <dbReference type="Proteomes" id="UP000307943"/>
    </source>
</evidence>
<evidence type="ECO:0000256" key="2">
    <source>
        <dbReference type="ARBA" id="ARBA00023125"/>
    </source>
</evidence>
<gene>
    <name evidence="5" type="ORF">FE784_12445</name>
</gene>
<keyword evidence="6" id="KW-1185">Reference proteome</keyword>
<dbReference type="PANTHER" id="PTHR43280:SF31">
    <property type="entry name" value="TRANSCRIPTIONAL REGULATORY PROTEIN"/>
    <property type="match status" value="1"/>
</dbReference>
<dbReference type="InterPro" id="IPR020449">
    <property type="entry name" value="Tscrpt_reg_AraC-type_HTH"/>
</dbReference>
<sequence length="55" mass="6229">MYSRSQRLLREAPNASISDIAHMIGFTSASHFSRHFKSLTEEAPSSFRQKMLSKG</sequence>
<feature type="domain" description="HTH araC/xylS-type" evidence="4">
    <location>
        <begin position="1"/>
        <end position="50"/>
    </location>
</feature>
<dbReference type="EMBL" id="VDCQ01000014">
    <property type="protein sequence ID" value="TNJ65980.1"/>
    <property type="molecule type" value="Genomic_DNA"/>
</dbReference>
<evidence type="ECO:0000256" key="3">
    <source>
        <dbReference type="ARBA" id="ARBA00023163"/>
    </source>
</evidence>
<dbReference type="GO" id="GO:0043565">
    <property type="term" value="F:sequence-specific DNA binding"/>
    <property type="evidence" value="ECO:0007669"/>
    <property type="project" value="InterPro"/>
</dbReference>
<keyword evidence="3" id="KW-0804">Transcription</keyword>
<dbReference type="Proteomes" id="UP000307943">
    <property type="component" value="Unassembled WGS sequence"/>
</dbReference>
<dbReference type="PROSITE" id="PS01124">
    <property type="entry name" value="HTH_ARAC_FAMILY_2"/>
    <property type="match status" value="1"/>
</dbReference>
<evidence type="ECO:0000256" key="1">
    <source>
        <dbReference type="ARBA" id="ARBA00023015"/>
    </source>
</evidence>
<organism evidence="5 6">
    <name type="scientific">Paenibacillus hemerocallicola</name>
    <dbReference type="NCBI Taxonomy" id="1172614"/>
    <lineage>
        <taxon>Bacteria</taxon>
        <taxon>Bacillati</taxon>
        <taxon>Bacillota</taxon>
        <taxon>Bacilli</taxon>
        <taxon>Bacillales</taxon>
        <taxon>Paenibacillaceae</taxon>
        <taxon>Paenibacillus</taxon>
    </lineage>
</organism>
<keyword evidence="1" id="KW-0805">Transcription regulation</keyword>
<dbReference type="PRINTS" id="PR00032">
    <property type="entry name" value="HTHARAC"/>
</dbReference>